<evidence type="ECO:0000256" key="1">
    <source>
        <dbReference type="SAM" id="MobiDB-lite"/>
    </source>
</evidence>
<dbReference type="OrthoDB" id="348125at2759"/>
<dbReference type="Proteomes" id="UP000018050">
    <property type="component" value="Unassembled WGS sequence"/>
</dbReference>
<feature type="region of interest" description="Disordered" evidence="1">
    <location>
        <begin position="526"/>
        <end position="680"/>
    </location>
</feature>
<name>U6GAH6_EIMAC</name>
<evidence type="ECO:0000313" key="3">
    <source>
        <dbReference type="Proteomes" id="UP000018050"/>
    </source>
</evidence>
<dbReference type="GeneID" id="25274216"/>
<dbReference type="VEuPathDB" id="ToxoDB:EAH_00061460"/>
<dbReference type="OMA" id="REWERNA"/>
<organism evidence="2 3">
    <name type="scientific">Eimeria acervulina</name>
    <name type="common">Coccidian parasite</name>
    <dbReference type="NCBI Taxonomy" id="5801"/>
    <lineage>
        <taxon>Eukaryota</taxon>
        <taxon>Sar</taxon>
        <taxon>Alveolata</taxon>
        <taxon>Apicomplexa</taxon>
        <taxon>Conoidasida</taxon>
        <taxon>Coccidia</taxon>
        <taxon>Eucoccidiorida</taxon>
        <taxon>Eimeriorina</taxon>
        <taxon>Eimeriidae</taxon>
        <taxon>Eimeria</taxon>
    </lineage>
</organism>
<proteinExistence type="predicted"/>
<feature type="region of interest" description="Disordered" evidence="1">
    <location>
        <begin position="1"/>
        <end position="48"/>
    </location>
</feature>
<feature type="compositionally biased region" description="Low complexity" evidence="1">
    <location>
        <begin position="709"/>
        <end position="733"/>
    </location>
</feature>
<reference evidence="2" key="1">
    <citation type="submission" date="2013-10" db="EMBL/GenBank/DDBJ databases">
        <title>Genomic analysis of the causative agents of coccidiosis in chickens.</title>
        <authorList>
            <person name="Reid A.J."/>
            <person name="Blake D."/>
            <person name="Billington K."/>
            <person name="Browne H."/>
            <person name="Dunn M."/>
            <person name="Hung S."/>
            <person name="Kawahara F."/>
            <person name="Miranda-Saavedra D."/>
            <person name="Mourier T."/>
            <person name="Nagra H."/>
            <person name="Otto T.D."/>
            <person name="Rawlings N."/>
            <person name="Sanchez A."/>
            <person name="Sanders M."/>
            <person name="Subramaniam C."/>
            <person name="Tay Y."/>
            <person name="Dear P."/>
            <person name="Doerig C."/>
            <person name="Gruber A."/>
            <person name="Parkinson J."/>
            <person name="Shirley M."/>
            <person name="Wan K.L."/>
            <person name="Berriman M."/>
            <person name="Tomley F."/>
            <person name="Pain A."/>
        </authorList>
    </citation>
    <scope>NUCLEOTIDE SEQUENCE [LARGE SCALE GENOMIC DNA]</scope>
    <source>
        <strain evidence="2">Houghton</strain>
    </source>
</reference>
<keyword evidence="3" id="KW-1185">Reference proteome</keyword>
<reference evidence="2" key="2">
    <citation type="submission" date="2013-10" db="EMBL/GenBank/DDBJ databases">
        <authorList>
            <person name="Aslett M."/>
        </authorList>
    </citation>
    <scope>NUCLEOTIDE SEQUENCE [LARGE SCALE GENOMIC DNA]</scope>
    <source>
        <strain evidence="2">Houghton</strain>
    </source>
</reference>
<feature type="region of interest" description="Disordered" evidence="1">
    <location>
        <begin position="460"/>
        <end position="511"/>
    </location>
</feature>
<feature type="non-terminal residue" evidence="2">
    <location>
        <position position="754"/>
    </location>
</feature>
<sequence length="754" mass="77465">MAQPANGGPLGTAADDRQGPLLPLHAAASRFSPQTPEPQGARGPPLAANPFSAGYEILGVLGALQEASEAQPAAATAAAAPAATADFPVGSPSCIAPCSTGPCGGPLSSFEQWMRPVYGDTAQPCAARRWDGASDGAPPGPPSHLEGSVSTAEGPCSPSCGASAERSGGPLPLSEAHSCWPSSAAASSSHLPQQNDESPGPDLPVGAPEGSVGTSPPLCTEGGPGAPPLARQASCADSLQRSCIGQEKELVHASSAASVCPVSMPVGVCSGASGAPSEGPLPVCVGGGSAAAAELKSPQEGPRRPCLVLLDLDNTLIPTGWMLACWRRMQLYFGLQQAVACIRKGLEQAALVQALEALFDDLGRLRRRRHTQIVIVTNAGLRTVQEFYLRLCLPELKELCEREKVYIHSTEHFAPRVGPIPPMTEEEAFCEFYTALKYHEFDFVVQRYLNALLRHSPVRLQGAPQTDEGGGALETAEGPSESPPEGPPEKTPEGPQDEEGAPSPQRRSAPPFCKRLRTSLHREQALAADHCSSSSVSSRSTGSDAERCKWCSTEGPSSECDDQGGPSEGPPSRSPRKEEAAEASSRSSGLPEQQHKQQQQQQQQEQQQKGLDSSSSCCSSPPDPAAAASLSAASAEQPEAASAVDPAAKQQQQQSPAAAAAAAAEGGGAAAAVSGGARSPLSLRSQLEAAAAKEAEGEGRCLSVCGVSGGVDESSSSSSSSSSSPLGSPSESPRGFDSLPADWRCDLISAGDQI</sequence>
<evidence type="ECO:0000313" key="2">
    <source>
        <dbReference type="EMBL" id="CDI77130.1"/>
    </source>
</evidence>
<dbReference type="AlphaFoldDB" id="U6GAH6"/>
<feature type="region of interest" description="Disordered" evidence="1">
    <location>
        <begin position="128"/>
        <end position="231"/>
    </location>
</feature>
<accession>U6GAH6</accession>
<feature type="compositionally biased region" description="Low complexity" evidence="1">
    <location>
        <begin position="532"/>
        <end position="543"/>
    </location>
</feature>
<feature type="region of interest" description="Disordered" evidence="1">
    <location>
        <begin position="709"/>
        <end position="741"/>
    </location>
</feature>
<feature type="compositionally biased region" description="Low complexity" evidence="1">
    <location>
        <begin position="596"/>
        <end position="677"/>
    </location>
</feature>
<dbReference type="RefSeq" id="XP_013252463.1">
    <property type="nucleotide sequence ID" value="XM_013397009.1"/>
</dbReference>
<gene>
    <name evidence="2" type="ORF">EAH_00061460</name>
</gene>
<protein>
    <submittedName>
        <fullName evidence="2">Uncharacterized protein</fullName>
    </submittedName>
</protein>
<dbReference type="EMBL" id="HG670562">
    <property type="protein sequence ID" value="CDI77130.1"/>
    <property type="molecule type" value="Genomic_DNA"/>
</dbReference>